<proteinExistence type="predicted"/>
<feature type="chain" id="PRO_5047082677" evidence="1">
    <location>
        <begin position="18"/>
        <end position="124"/>
    </location>
</feature>
<keyword evidence="3" id="KW-1185">Reference proteome</keyword>
<comment type="caution">
    <text evidence="2">The sequence shown here is derived from an EMBL/GenBank/DDBJ whole genome shotgun (WGS) entry which is preliminary data.</text>
</comment>
<feature type="signal peptide" evidence="1">
    <location>
        <begin position="1"/>
        <end position="17"/>
    </location>
</feature>
<evidence type="ECO:0000313" key="2">
    <source>
        <dbReference type="EMBL" id="GAA0860304.1"/>
    </source>
</evidence>
<dbReference type="EMBL" id="BAAAFD010000023">
    <property type="protein sequence ID" value="GAA0860304.1"/>
    <property type="molecule type" value="Genomic_DNA"/>
</dbReference>
<dbReference type="Proteomes" id="UP001500359">
    <property type="component" value="Unassembled WGS sequence"/>
</dbReference>
<sequence>MRSLLLLVIVISFQTHATKVIEATALTSDLANKLGFEVIKTKDKSGLTIELKGPSKLLNSCKPLATGHFIIVKNNEIAAFISSANPSEPKSTSFIASISNHELVTFIDYQCENTAKRYTVSSND</sequence>
<evidence type="ECO:0000256" key="1">
    <source>
        <dbReference type="SAM" id="SignalP"/>
    </source>
</evidence>
<dbReference type="RefSeq" id="WP_343862673.1">
    <property type="nucleotide sequence ID" value="NZ_BAAAFD010000023.1"/>
</dbReference>
<accession>A0ABN1LTV9</accession>
<protein>
    <submittedName>
        <fullName evidence="2">Uncharacterized protein</fullName>
    </submittedName>
</protein>
<gene>
    <name evidence="2" type="ORF">GCM10009114_36900</name>
</gene>
<name>A0ABN1LTV9_9ALTE</name>
<organism evidence="2 3">
    <name type="scientific">Aliiglaciecola litoralis</name>
    <dbReference type="NCBI Taxonomy" id="582857"/>
    <lineage>
        <taxon>Bacteria</taxon>
        <taxon>Pseudomonadati</taxon>
        <taxon>Pseudomonadota</taxon>
        <taxon>Gammaproteobacteria</taxon>
        <taxon>Alteromonadales</taxon>
        <taxon>Alteromonadaceae</taxon>
        <taxon>Aliiglaciecola</taxon>
    </lineage>
</organism>
<keyword evidence="1" id="KW-0732">Signal</keyword>
<reference evidence="2 3" key="1">
    <citation type="journal article" date="2019" name="Int. J. Syst. Evol. Microbiol.">
        <title>The Global Catalogue of Microorganisms (GCM) 10K type strain sequencing project: providing services to taxonomists for standard genome sequencing and annotation.</title>
        <authorList>
            <consortium name="The Broad Institute Genomics Platform"/>
            <consortium name="The Broad Institute Genome Sequencing Center for Infectious Disease"/>
            <person name="Wu L."/>
            <person name="Ma J."/>
        </authorList>
    </citation>
    <scope>NUCLEOTIDE SEQUENCE [LARGE SCALE GENOMIC DNA]</scope>
    <source>
        <strain evidence="2 3">JCM 15896</strain>
    </source>
</reference>
<evidence type="ECO:0000313" key="3">
    <source>
        <dbReference type="Proteomes" id="UP001500359"/>
    </source>
</evidence>